<dbReference type="EMBL" id="BJFL01000005">
    <property type="protein sequence ID" value="GDY29960.1"/>
    <property type="molecule type" value="Genomic_DNA"/>
</dbReference>
<evidence type="ECO:0000259" key="3">
    <source>
        <dbReference type="Pfam" id="PF00496"/>
    </source>
</evidence>
<dbReference type="Proteomes" id="UP000298860">
    <property type="component" value="Unassembled WGS sequence"/>
</dbReference>
<gene>
    <name evidence="4" type="ORF">GTS_15930</name>
</gene>
<evidence type="ECO:0000256" key="2">
    <source>
        <dbReference type="SAM" id="SignalP"/>
    </source>
</evidence>
<dbReference type="RefSeq" id="WP_225978190.1">
    <property type="nucleotide sequence ID" value="NZ_BJFL01000005.1"/>
</dbReference>
<dbReference type="Pfam" id="PF00496">
    <property type="entry name" value="SBP_bac_5"/>
    <property type="match status" value="1"/>
</dbReference>
<evidence type="ECO:0000313" key="4">
    <source>
        <dbReference type="EMBL" id="GDY29960.1"/>
    </source>
</evidence>
<dbReference type="PROSITE" id="PS51257">
    <property type="entry name" value="PROKAR_LIPOPROTEIN"/>
    <property type="match status" value="1"/>
</dbReference>
<feature type="signal peptide" evidence="2">
    <location>
        <begin position="1"/>
        <end position="27"/>
    </location>
</feature>
<protein>
    <submittedName>
        <fullName evidence="4">Peptide ABC transporter substrate-binding protein</fullName>
    </submittedName>
</protein>
<dbReference type="SUPFAM" id="SSF53850">
    <property type="entry name" value="Periplasmic binding protein-like II"/>
    <property type="match status" value="1"/>
</dbReference>
<evidence type="ECO:0000313" key="5">
    <source>
        <dbReference type="Proteomes" id="UP000298860"/>
    </source>
</evidence>
<sequence length="574" mass="59792">MAWWARRGASRLIPLLLAGIAGLTGCASTPPPPPLVNPKTTTTTPRPVDTAEVIVGVDGVTGGYNPHTLADQSATTTALSDLMLPSVFRPAADGSPRLDRTLMVSAEVTSAEPYTVTYTIRREASWSDYAPIAAEDFVYLWQQMRSQPGVVDPAGYRLISDISSRDGGKTVVVTFSKPYPGWRSLFGNLLPAHLLKDAPGGWTSALAENFPATGGPFAIKQLDRDRGEITLERNDRWWDRPAALDRIVLRKSDAPGMVAALRSGDDQVALLRADGATDALLHQLAGVVQLDTVPRGDLVQLLLRPASPRLADARVRGAVAAALDRDSLIAAGTGNGPAARLRADAHVLPPSRPGYAPTMPSGGAPAHPDPATVDRLLTEAGYTRLAGAWMRDGRPLSLVIGAPADRPQLVDLAGQVQRQLTAAGIDAKVATPSPDQLYDTSLAGAAAASGAAPDGGVDIAVVPEPVGGDPATVLASQFGCPPPTPDGAKPLPGNPAGFCDPTIQPAIDGALTGRLPLPDALAAVEPVLWQQSVAIPLFQPADELAVRSEVSGPTAGAPFTGPFGNASVWQRAKH</sequence>
<proteinExistence type="predicted"/>
<feature type="domain" description="Solute-binding protein family 5" evidence="3">
    <location>
        <begin position="108"/>
        <end position="439"/>
    </location>
</feature>
<evidence type="ECO:0000256" key="1">
    <source>
        <dbReference type="SAM" id="MobiDB-lite"/>
    </source>
</evidence>
<keyword evidence="5" id="KW-1185">Reference proteome</keyword>
<feature type="chain" id="PRO_5020629700" evidence="2">
    <location>
        <begin position="28"/>
        <end position="574"/>
    </location>
</feature>
<dbReference type="PANTHER" id="PTHR30290">
    <property type="entry name" value="PERIPLASMIC BINDING COMPONENT OF ABC TRANSPORTER"/>
    <property type="match status" value="1"/>
</dbReference>
<comment type="caution">
    <text evidence="4">The sequence shown here is derived from an EMBL/GenBank/DDBJ whole genome shotgun (WGS) entry which is preliminary data.</text>
</comment>
<dbReference type="Gene3D" id="3.10.105.10">
    <property type="entry name" value="Dipeptide-binding Protein, Domain 3"/>
    <property type="match status" value="1"/>
</dbReference>
<dbReference type="InterPro" id="IPR039424">
    <property type="entry name" value="SBP_5"/>
</dbReference>
<dbReference type="PANTHER" id="PTHR30290:SF65">
    <property type="entry name" value="MONOACYL PHOSPHATIDYLINOSITOL TETRAMANNOSIDE-BINDING PROTEIN LPQW-RELATED"/>
    <property type="match status" value="1"/>
</dbReference>
<dbReference type="AlphaFoldDB" id="A0A4D4J4C4"/>
<dbReference type="GO" id="GO:0015833">
    <property type="term" value="P:peptide transport"/>
    <property type="evidence" value="ECO:0007669"/>
    <property type="project" value="TreeGrafter"/>
</dbReference>
<reference evidence="5" key="1">
    <citation type="submission" date="2019-04" db="EMBL/GenBank/DDBJ databases">
        <title>Draft genome sequence of Pseudonocardiaceae bacterium SL3-2-4.</title>
        <authorList>
            <person name="Ningsih F."/>
            <person name="Yokota A."/>
            <person name="Sakai Y."/>
            <person name="Nanatani K."/>
            <person name="Yabe S."/>
            <person name="Oetari A."/>
            <person name="Sjamsuridzal W."/>
        </authorList>
    </citation>
    <scope>NUCLEOTIDE SEQUENCE [LARGE SCALE GENOMIC DNA]</scope>
    <source>
        <strain evidence="5">SL3-2-4</strain>
    </source>
</reference>
<organism evidence="4 5">
    <name type="scientific">Gandjariella thermophila</name>
    <dbReference type="NCBI Taxonomy" id="1931992"/>
    <lineage>
        <taxon>Bacteria</taxon>
        <taxon>Bacillati</taxon>
        <taxon>Actinomycetota</taxon>
        <taxon>Actinomycetes</taxon>
        <taxon>Pseudonocardiales</taxon>
        <taxon>Pseudonocardiaceae</taxon>
        <taxon>Gandjariella</taxon>
    </lineage>
</organism>
<keyword evidence="2" id="KW-0732">Signal</keyword>
<dbReference type="Gene3D" id="3.40.190.10">
    <property type="entry name" value="Periplasmic binding protein-like II"/>
    <property type="match status" value="1"/>
</dbReference>
<name>A0A4D4J4C4_9PSEU</name>
<dbReference type="GO" id="GO:1904680">
    <property type="term" value="F:peptide transmembrane transporter activity"/>
    <property type="evidence" value="ECO:0007669"/>
    <property type="project" value="TreeGrafter"/>
</dbReference>
<dbReference type="InterPro" id="IPR000914">
    <property type="entry name" value="SBP_5_dom"/>
</dbReference>
<accession>A0A4D4J4C4</accession>
<dbReference type="CDD" id="cd08501">
    <property type="entry name" value="PBP2_Lpqw"/>
    <property type="match status" value="1"/>
</dbReference>
<dbReference type="Gene3D" id="3.90.76.10">
    <property type="entry name" value="Dipeptide-binding Protein, Domain 1"/>
    <property type="match status" value="1"/>
</dbReference>
<feature type="region of interest" description="Disordered" evidence="1">
    <location>
        <begin position="551"/>
        <end position="574"/>
    </location>
</feature>